<dbReference type="Proteomes" id="UP000002457">
    <property type="component" value="Chromosome"/>
</dbReference>
<name>B8GJV3_METPE</name>
<gene>
    <name evidence="1" type="ordered locus">Mpal_0382</name>
</gene>
<sequence length="116" mass="13038">MPVAMSMEAWSARIIAWQAIHRPDIGLLCTLRKRYSLITPPCSECLITCLDLGEDLHDQSGPGTAFVIEEVKRVFHILICNEEAGLAIETLSFWFSYTPDVDNNDSCGQICIYDSR</sequence>
<accession>B8GJV3</accession>
<dbReference type="EMBL" id="CP001338">
    <property type="protein sequence ID" value="ACL15757.1"/>
    <property type="molecule type" value="Genomic_DNA"/>
</dbReference>
<evidence type="ECO:0000313" key="1">
    <source>
        <dbReference type="EMBL" id="ACL15757.1"/>
    </source>
</evidence>
<proteinExistence type="predicted"/>
<evidence type="ECO:0000313" key="2">
    <source>
        <dbReference type="Proteomes" id="UP000002457"/>
    </source>
</evidence>
<dbReference type="HOGENOM" id="CLU_2091336_0_0_2"/>
<dbReference type="KEGG" id="mpl:Mpal_0382"/>
<keyword evidence="2" id="KW-1185">Reference proteome</keyword>
<protein>
    <submittedName>
        <fullName evidence="1">Uncharacterized protein</fullName>
    </submittedName>
</protein>
<reference evidence="1 2" key="1">
    <citation type="journal article" date="2015" name="Genome Announc.">
        <title>Complete Genome Sequence of Methanosphaerula palustris E1-9CT, a Hydrogenotrophic Methanogen Isolated from a Minerotrophic Fen Peatland.</title>
        <authorList>
            <person name="Cadillo-Quiroz H."/>
            <person name="Browne P."/>
            <person name="Kyrpides N."/>
            <person name="Woyke T."/>
            <person name="Goodwin L."/>
            <person name="Detter C."/>
            <person name="Yavitt J.B."/>
            <person name="Zinder S.H."/>
        </authorList>
    </citation>
    <scope>NUCLEOTIDE SEQUENCE [LARGE SCALE GENOMIC DNA]</scope>
    <source>
        <strain evidence="2">ATCC BAA-1556 / DSM 19958 / E1-9c</strain>
    </source>
</reference>
<dbReference type="AlphaFoldDB" id="B8GJV3"/>
<organism evidence="1 2">
    <name type="scientific">Methanosphaerula palustris (strain ATCC BAA-1556 / DSM 19958 / E1-9c)</name>
    <dbReference type="NCBI Taxonomy" id="521011"/>
    <lineage>
        <taxon>Archaea</taxon>
        <taxon>Methanobacteriati</taxon>
        <taxon>Methanobacteriota</taxon>
        <taxon>Stenosarchaea group</taxon>
        <taxon>Methanomicrobia</taxon>
        <taxon>Methanomicrobiales</taxon>
        <taxon>Methanoregulaceae</taxon>
        <taxon>Methanosphaerula</taxon>
    </lineage>
</organism>